<evidence type="ECO:0000259" key="2">
    <source>
        <dbReference type="Pfam" id="PF13439"/>
    </source>
</evidence>
<dbReference type="Pfam" id="PF00534">
    <property type="entry name" value="Glycos_transf_1"/>
    <property type="match status" value="1"/>
</dbReference>
<dbReference type="PANTHER" id="PTHR45947">
    <property type="entry name" value="SULFOQUINOVOSYL TRANSFERASE SQD2"/>
    <property type="match status" value="1"/>
</dbReference>
<dbReference type="SUPFAM" id="SSF53756">
    <property type="entry name" value="UDP-Glycosyltransferase/glycogen phosphorylase"/>
    <property type="match status" value="1"/>
</dbReference>
<dbReference type="STRING" id="207559.Dde_0593"/>
<evidence type="ECO:0000313" key="3">
    <source>
        <dbReference type="EMBL" id="ABB37394.1"/>
    </source>
</evidence>
<dbReference type="Pfam" id="PF13439">
    <property type="entry name" value="Glyco_transf_4"/>
    <property type="match status" value="1"/>
</dbReference>
<dbReference type="RefSeq" id="WP_011366705.1">
    <property type="nucleotide sequence ID" value="NC_007519.1"/>
</dbReference>
<dbReference type="Gene3D" id="3.40.50.2000">
    <property type="entry name" value="Glycogen Phosphorylase B"/>
    <property type="match status" value="2"/>
</dbReference>
<dbReference type="HOGENOM" id="CLU_009583_27_1_7"/>
<dbReference type="GO" id="GO:0016757">
    <property type="term" value="F:glycosyltransferase activity"/>
    <property type="evidence" value="ECO:0007669"/>
    <property type="project" value="InterPro"/>
</dbReference>
<accession>Q315K2</accession>
<feature type="domain" description="Glycosyltransferase subfamily 4-like N-terminal" evidence="2">
    <location>
        <begin position="13"/>
        <end position="168"/>
    </location>
</feature>
<feature type="domain" description="Glycosyl transferase family 1" evidence="1">
    <location>
        <begin position="183"/>
        <end position="340"/>
    </location>
</feature>
<dbReference type="PANTHER" id="PTHR45947:SF3">
    <property type="entry name" value="SULFOQUINOVOSYL TRANSFERASE SQD2"/>
    <property type="match status" value="1"/>
</dbReference>
<dbReference type="CAZy" id="GT4">
    <property type="family name" value="Glycosyltransferase Family 4"/>
</dbReference>
<dbReference type="KEGG" id="dde:Dde_0593"/>
<dbReference type="eggNOG" id="COG0438">
    <property type="taxonomic scope" value="Bacteria"/>
</dbReference>
<sequence length="369" mass="40231">MHIVYVIGGLFRGGIENWLLNITPCLQREGCRVTVVNMTGKGDLVPLFAEAGVSVVNVGRRGLPAGTHRLDTTLRLRRLLRRLQPDVIQTMHFAANYHTRLAAAGTGVPVITNIRTMARETKPVRRIMNKLLSARTAMFVSVSQAVDAVVQQDHNLFRAPSRVVYNGIPEGHFSAAAADAGTLVPQGAPVLVTACRLVPVKNMDFFLRVFRKITADVPDAFFVLMGDGGERAALEQQAGELGIASQVVFTGMRSDVPAVLKGLCDRRSVFVMPSRWEGFPNAALEALACGVPLVVSDTVPVKEVTEDAAVVLPLDEDVWADGLTALLNDPQRLDAMREKGSAVAERFRFSAHVAEWKQLYTDVVRQAAR</sequence>
<gene>
    <name evidence="3" type="ordered locus">Dde_0593</name>
</gene>
<protein>
    <submittedName>
        <fullName evidence="3">Glycosyl transferase group 1</fullName>
    </submittedName>
</protein>
<proteinExistence type="predicted"/>
<name>Q315K2_OLEA2</name>
<keyword evidence="4" id="KW-1185">Reference proteome</keyword>
<evidence type="ECO:0000259" key="1">
    <source>
        <dbReference type="Pfam" id="PF00534"/>
    </source>
</evidence>
<reference evidence="3 4" key="1">
    <citation type="journal article" date="2011" name="J. Bacteriol.">
        <title>Complete genome sequence and updated annotation of Desulfovibrio alaskensis G20.</title>
        <authorList>
            <person name="Hauser L.J."/>
            <person name="Land M.L."/>
            <person name="Brown S.D."/>
            <person name="Larimer F."/>
            <person name="Keller K.L."/>
            <person name="Rapp-Giles B.J."/>
            <person name="Price M.N."/>
            <person name="Lin M."/>
            <person name="Bruce D.C."/>
            <person name="Detter J.C."/>
            <person name="Tapia R."/>
            <person name="Han C.S."/>
            <person name="Goodwin L.A."/>
            <person name="Cheng J.F."/>
            <person name="Pitluck S."/>
            <person name="Copeland A."/>
            <person name="Lucas S."/>
            <person name="Nolan M."/>
            <person name="Lapidus A.L."/>
            <person name="Palumbo A.V."/>
            <person name="Wall J.D."/>
        </authorList>
    </citation>
    <scope>NUCLEOTIDE SEQUENCE [LARGE SCALE GENOMIC DNA]</scope>
    <source>
        <strain evidence="4">ATCC BAA 1058 / DSM 17464 / G20</strain>
    </source>
</reference>
<evidence type="ECO:0000313" key="4">
    <source>
        <dbReference type="Proteomes" id="UP000002710"/>
    </source>
</evidence>
<dbReference type="EMBL" id="CP000112">
    <property type="protein sequence ID" value="ABB37394.1"/>
    <property type="molecule type" value="Genomic_DNA"/>
</dbReference>
<dbReference type="AlphaFoldDB" id="Q315K2"/>
<dbReference type="Proteomes" id="UP000002710">
    <property type="component" value="Chromosome"/>
</dbReference>
<dbReference type="InterPro" id="IPR001296">
    <property type="entry name" value="Glyco_trans_1"/>
</dbReference>
<keyword evidence="3" id="KW-0808">Transferase</keyword>
<organism evidence="3 4">
    <name type="scientific">Oleidesulfovibrio alaskensis (strain ATCC BAA-1058 / DSM 17464 / G20)</name>
    <name type="common">Desulfovibrio alaskensis</name>
    <dbReference type="NCBI Taxonomy" id="207559"/>
    <lineage>
        <taxon>Bacteria</taxon>
        <taxon>Pseudomonadati</taxon>
        <taxon>Thermodesulfobacteriota</taxon>
        <taxon>Desulfovibrionia</taxon>
        <taxon>Desulfovibrionales</taxon>
        <taxon>Desulfovibrionaceae</taxon>
        <taxon>Oleidesulfovibrio</taxon>
    </lineage>
</organism>
<dbReference type="InterPro" id="IPR050194">
    <property type="entry name" value="Glycosyltransferase_grp1"/>
</dbReference>
<dbReference type="InterPro" id="IPR028098">
    <property type="entry name" value="Glyco_trans_4-like_N"/>
</dbReference>